<reference evidence="4" key="1">
    <citation type="submission" date="2025-08" db="UniProtKB">
        <authorList>
            <consortium name="Ensembl"/>
        </authorList>
    </citation>
    <scope>IDENTIFICATION</scope>
</reference>
<keyword evidence="5" id="KW-1185">Reference proteome</keyword>
<dbReference type="SMART" id="SM00915">
    <property type="entry name" value="Jacalin"/>
    <property type="match status" value="1"/>
</dbReference>
<organism evidence="4 5">
    <name type="scientific">Pelusios castaneus</name>
    <name type="common">West African mud turtle</name>
    <dbReference type="NCBI Taxonomy" id="367368"/>
    <lineage>
        <taxon>Eukaryota</taxon>
        <taxon>Metazoa</taxon>
        <taxon>Chordata</taxon>
        <taxon>Craniata</taxon>
        <taxon>Vertebrata</taxon>
        <taxon>Euteleostomi</taxon>
        <taxon>Archelosauria</taxon>
        <taxon>Testudinata</taxon>
        <taxon>Testudines</taxon>
        <taxon>Pleurodira</taxon>
        <taxon>Pelomedusidae</taxon>
        <taxon>Pelusios</taxon>
    </lineage>
</organism>
<dbReference type="Pfam" id="PF01419">
    <property type="entry name" value="Jacalin"/>
    <property type="match status" value="1"/>
</dbReference>
<keyword evidence="2" id="KW-0430">Lectin</keyword>
<reference evidence="4" key="2">
    <citation type="submission" date="2025-09" db="UniProtKB">
        <authorList>
            <consortium name="Ensembl"/>
        </authorList>
    </citation>
    <scope>IDENTIFICATION</scope>
</reference>
<keyword evidence="1" id="KW-0732">Signal</keyword>
<name>A0A8C8S6M6_9SAUR</name>
<dbReference type="AlphaFoldDB" id="A0A8C8S6M6"/>
<dbReference type="SUPFAM" id="SSF51101">
    <property type="entry name" value="Mannose-binding lectins"/>
    <property type="match status" value="1"/>
</dbReference>
<proteinExistence type="predicted"/>
<accession>A0A8C8S6M6</accession>
<dbReference type="PANTHER" id="PTHR33589:SF4">
    <property type="entry name" value="ZYMOGEN GRANULE MEMBRANE PROTEIN 16"/>
    <property type="match status" value="1"/>
</dbReference>
<feature type="domain" description="Jacalin-type lectin" evidence="3">
    <location>
        <begin position="24"/>
        <end position="160"/>
    </location>
</feature>
<dbReference type="Gene3D" id="2.100.10.30">
    <property type="entry name" value="Jacalin-like lectin domain"/>
    <property type="match status" value="1"/>
</dbReference>
<sequence length="170" mass="18288">LHPRGSCILCLIYLPVGQEQSVTASFSGIYGGTYGNEFSGINFETVGPITGMKIWTGSLTLHGIQVCYGNVWSNLNGAAWGTMVEMYLESNESIVEVQGSYTYWVITSLTFTTSLGRTFVFGNQSGSTFLSLPQNQGAVLRAISGRASSYLNAIGFHWGAYPTKVVPCSA</sequence>
<dbReference type="GO" id="GO:0030246">
    <property type="term" value="F:carbohydrate binding"/>
    <property type="evidence" value="ECO:0007669"/>
    <property type="project" value="UniProtKB-KW"/>
</dbReference>
<evidence type="ECO:0000313" key="5">
    <source>
        <dbReference type="Proteomes" id="UP000694393"/>
    </source>
</evidence>
<dbReference type="Proteomes" id="UP000694393">
    <property type="component" value="Unplaced"/>
</dbReference>
<dbReference type="InterPro" id="IPR036404">
    <property type="entry name" value="Jacalin-like_lectin_dom_sf"/>
</dbReference>
<evidence type="ECO:0000256" key="1">
    <source>
        <dbReference type="ARBA" id="ARBA00022729"/>
    </source>
</evidence>
<dbReference type="InterPro" id="IPR052321">
    <property type="entry name" value="PolyBind_ProtTraffic"/>
</dbReference>
<dbReference type="Ensembl" id="ENSPCET00000015204.1">
    <property type="protein sequence ID" value="ENSPCEP00000014675.1"/>
    <property type="gene ID" value="ENSPCEG00000011634.1"/>
</dbReference>
<evidence type="ECO:0000256" key="2">
    <source>
        <dbReference type="ARBA" id="ARBA00022734"/>
    </source>
</evidence>
<dbReference type="PROSITE" id="PS51752">
    <property type="entry name" value="JACALIN_LECTIN"/>
    <property type="match status" value="1"/>
</dbReference>
<evidence type="ECO:0000313" key="4">
    <source>
        <dbReference type="Ensembl" id="ENSPCEP00000014675.1"/>
    </source>
</evidence>
<dbReference type="PANTHER" id="PTHR33589">
    <property type="entry name" value="OS11G0524900 PROTEIN"/>
    <property type="match status" value="1"/>
</dbReference>
<dbReference type="InterPro" id="IPR001229">
    <property type="entry name" value="Jacalin-like_lectin_dom"/>
</dbReference>
<evidence type="ECO:0000259" key="3">
    <source>
        <dbReference type="PROSITE" id="PS51752"/>
    </source>
</evidence>
<protein>
    <recommendedName>
        <fullName evidence="3">Jacalin-type lectin domain-containing protein</fullName>
    </recommendedName>
</protein>